<sequence>MPVAPRSSLAGMRALGKTCAKENPRAAGILTGKSSGSYSPPEQRESRSYQEHSDWEECIGQEVSKGKAKRRGLSVQPSWEDDSDRDLVCDSWVQPGILSLWLQILLWQEDDDWDEVTVLEMMRKKRRPGCKDWQLSHKMQGLSLRESRSYQEHSDWEECIGQEVSKGKAKRRGLSVQPSWEDDSDRDLVCDSWVQPGILSLWLQILLWQEDDDWDEVTVLEMMRKKRRPGCKDWQLSHKMVSPCLSPRRLGWSTRHFSCVS</sequence>
<feature type="compositionally biased region" description="Basic and acidic residues" evidence="1">
    <location>
        <begin position="42"/>
        <end position="54"/>
    </location>
</feature>
<feature type="region of interest" description="Disordered" evidence="1">
    <location>
        <begin position="23"/>
        <end position="54"/>
    </location>
</feature>
<dbReference type="OrthoDB" id="9219679at2759"/>
<dbReference type="AlphaFoldDB" id="A0A8K1LDT1"/>
<evidence type="ECO:0000313" key="3">
    <source>
        <dbReference type="Proteomes" id="UP000796761"/>
    </source>
</evidence>
<dbReference type="EMBL" id="SWJQ01000918">
    <property type="protein sequence ID" value="TRZ10189.1"/>
    <property type="molecule type" value="Genomic_DNA"/>
</dbReference>
<reference evidence="2" key="1">
    <citation type="submission" date="2019-04" db="EMBL/GenBank/DDBJ databases">
        <title>Genome assembly of Zosterops borbonicus 15179.</title>
        <authorList>
            <person name="Leroy T."/>
            <person name="Anselmetti Y."/>
            <person name="Tilak M.-K."/>
            <person name="Nabholz B."/>
        </authorList>
    </citation>
    <scope>NUCLEOTIDE SEQUENCE</scope>
    <source>
        <strain evidence="2">HGM_15179</strain>
        <tissue evidence="2">Muscle</tissue>
    </source>
</reference>
<organism evidence="2 3">
    <name type="scientific">Zosterops borbonicus</name>
    <dbReference type="NCBI Taxonomy" id="364589"/>
    <lineage>
        <taxon>Eukaryota</taxon>
        <taxon>Metazoa</taxon>
        <taxon>Chordata</taxon>
        <taxon>Craniata</taxon>
        <taxon>Vertebrata</taxon>
        <taxon>Euteleostomi</taxon>
        <taxon>Archelosauria</taxon>
        <taxon>Archosauria</taxon>
        <taxon>Dinosauria</taxon>
        <taxon>Saurischia</taxon>
        <taxon>Theropoda</taxon>
        <taxon>Coelurosauria</taxon>
        <taxon>Aves</taxon>
        <taxon>Neognathae</taxon>
        <taxon>Neoaves</taxon>
        <taxon>Telluraves</taxon>
        <taxon>Australaves</taxon>
        <taxon>Passeriformes</taxon>
        <taxon>Sylvioidea</taxon>
        <taxon>Zosteropidae</taxon>
        <taxon>Zosterops</taxon>
    </lineage>
</organism>
<accession>A0A8K1LDT1</accession>
<comment type="caution">
    <text evidence="2">The sequence shown here is derived from an EMBL/GenBank/DDBJ whole genome shotgun (WGS) entry which is preliminary data.</text>
</comment>
<name>A0A8K1LDT1_9PASS</name>
<evidence type="ECO:0000313" key="2">
    <source>
        <dbReference type="EMBL" id="TRZ10189.1"/>
    </source>
</evidence>
<protein>
    <submittedName>
        <fullName evidence="2">Uncharacterized protein</fullName>
    </submittedName>
</protein>
<keyword evidence="3" id="KW-1185">Reference proteome</keyword>
<evidence type="ECO:0000256" key="1">
    <source>
        <dbReference type="SAM" id="MobiDB-lite"/>
    </source>
</evidence>
<gene>
    <name evidence="2" type="ORF">HGM15179_016917</name>
</gene>
<proteinExistence type="predicted"/>
<dbReference type="Proteomes" id="UP000796761">
    <property type="component" value="Unassembled WGS sequence"/>
</dbReference>